<proteinExistence type="predicted"/>
<evidence type="ECO:0000313" key="2">
    <source>
        <dbReference type="EMBL" id="KZN61258.1"/>
    </source>
</evidence>
<dbReference type="InterPro" id="IPR050855">
    <property type="entry name" value="NDM-1-like"/>
</dbReference>
<sequence length="289" mass="32791">MERFGLPYEVQRLSEQVYWISVSNYNVTVVIGEKSVLLIDAPYGTGERLLSAIKSITDKPLSAILYSHAHADHVGGSRVIAQKLMNPNIKVIGTQEVKNTLISHGVTMPLPVTEIVSKPFNFEGQEIKIFDNFNGHTPDNTAFLISNNGRKVIHAIDLVHPDQLEFRSFSNVEDAIAYKHDIDKLMDLDWDVMVTGHSNIGYKADVAFVQEYIKDVQSFIRQGLAKTDFEKHFKGQSPFSWYAGYTNEIIDFALGKMAHKYRAGREEEFDIVAYSHVRVMFWAMFARAL</sequence>
<dbReference type="PANTHER" id="PTHR42951">
    <property type="entry name" value="METALLO-BETA-LACTAMASE DOMAIN-CONTAINING"/>
    <property type="match status" value="1"/>
</dbReference>
<reference evidence="2 3" key="1">
    <citation type="submission" date="2013-07" db="EMBL/GenBank/DDBJ databases">
        <title>Comparative Genomic and Metabolomic Analysis of Twelve Strains of Pseudoalteromonas luteoviolacea.</title>
        <authorList>
            <person name="Vynne N.G."/>
            <person name="Mansson M."/>
            <person name="Gram L."/>
        </authorList>
    </citation>
    <scope>NUCLEOTIDE SEQUENCE [LARGE SCALE GENOMIC DNA]</scope>
    <source>
        <strain evidence="2 3">S4060-1</strain>
    </source>
</reference>
<gene>
    <name evidence="2" type="ORF">N478_04135</name>
</gene>
<organism evidence="2 3">
    <name type="scientific">Pseudoalteromonas luteoviolacea S4060-1</name>
    <dbReference type="NCBI Taxonomy" id="1365257"/>
    <lineage>
        <taxon>Bacteria</taxon>
        <taxon>Pseudomonadati</taxon>
        <taxon>Pseudomonadota</taxon>
        <taxon>Gammaproteobacteria</taxon>
        <taxon>Alteromonadales</taxon>
        <taxon>Pseudoalteromonadaceae</taxon>
        <taxon>Pseudoalteromonas</taxon>
    </lineage>
</organism>
<dbReference type="Gene3D" id="3.60.15.10">
    <property type="entry name" value="Ribonuclease Z/Hydroxyacylglutathione hydrolase-like"/>
    <property type="match status" value="1"/>
</dbReference>
<evidence type="ECO:0000259" key="1">
    <source>
        <dbReference type="SMART" id="SM00849"/>
    </source>
</evidence>
<protein>
    <recommendedName>
        <fullName evidence="1">Metallo-beta-lactamase domain-containing protein</fullName>
    </recommendedName>
</protein>
<dbReference type="Proteomes" id="UP000076661">
    <property type="component" value="Unassembled WGS sequence"/>
</dbReference>
<dbReference type="Pfam" id="PF00753">
    <property type="entry name" value="Lactamase_B"/>
    <property type="match status" value="1"/>
</dbReference>
<dbReference type="InterPro" id="IPR001279">
    <property type="entry name" value="Metallo-B-lactamas"/>
</dbReference>
<dbReference type="PATRIC" id="fig|1365257.3.peg.4139"/>
<dbReference type="InterPro" id="IPR036866">
    <property type="entry name" value="RibonucZ/Hydroxyglut_hydro"/>
</dbReference>
<dbReference type="RefSeq" id="WP_063382421.1">
    <property type="nucleotide sequence ID" value="NZ_AUXX01000045.1"/>
</dbReference>
<dbReference type="AlphaFoldDB" id="A0A162AKZ9"/>
<dbReference type="SMART" id="SM00849">
    <property type="entry name" value="Lactamase_B"/>
    <property type="match status" value="1"/>
</dbReference>
<dbReference type="PANTHER" id="PTHR42951:SF22">
    <property type="entry name" value="METALLO BETA-LACTAMASE SUPERFAMILY LIPOPROTEIN"/>
    <property type="match status" value="1"/>
</dbReference>
<dbReference type="EMBL" id="AUXX01000045">
    <property type="protein sequence ID" value="KZN61258.1"/>
    <property type="molecule type" value="Genomic_DNA"/>
</dbReference>
<evidence type="ECO:0000313" key="3">
    <source>
        <dbReference type="Proteomes" id="UP000076661"/>
    </source>
</evidence>
<feature type="domain" description="Metallo-beta-lactamase" evidence="1">
    <location>
        <begin position="24"/>
        <end position="197"/>
    </location>
</feature>
<accession>A0A162AKZ9</accession>
<comment type="caution">
    <text evidence="2">The sequence shown here is derived from an EMBL/GenBank/DDBJ whole genome shotgun (WGS) entry which is preliminary data.</text>
</comment>
<name>A0A162AKZ9_9GAMM</name>
<dbReference type="SUPFAM" id="SSF56281">
    <property type="entry name" value="Metallo-hydrolase/oxidoreductase"/>
    <property type="match status" value="1"/>
</dbReference>